<keyword evidence="1" id="KW-0328">Glycosyltransferase</keyword>
<reference evidence="3 4" key="1">
    <citation type="journal article" date="2015" name="Nature">
        <title>rRNA introns, odd ribosomes, and small enigmatic genomes across a large radiation of phyla.</title>
        <authorList>
            <person name="Brown C.T."/>
            <person name="Hug L.A."/>
            <person name="Thomas B.C."/>
            <person name="Sharon I."/>
            <person name="Castelle C.J."/>
            <person name="Singh A."/>
            <person name="Wilkins M.J."/>
            <person name="Williams K.H."/>
            <person name="Banfield J.F."/>
        </authorList>
    </citation>
    <scope>NUCLEOTIDE SEQUENCE [LARGE SCALE GENOMIC DNA]</scope>
</reference>
<dbReference type="Proteomes" id="UP000034894">
    <property type="component" value="Unassembled WGS sequence"/>
</dbReference>
<dbReference type="PANTHER" id="PTHR34136">
    <property type="match status" value="1"/>
</dbReference>
<evidence type="ECO:0000256" key="2">
    <source>
        <dbReference type="ARBA" id="ARBA00022679"/>
    </source>
</evidence>
<evidence type="ECO:0000256" key="1">
    <source>
        <dbReference type="ARBA" id="ARBA00022676"/>
    </source>
</evidence>
<evidence type="ECO:0000313" key="4">
    <source>
        <dbReference type="Proteomes" id="UP000034894"/>
    </source>
</evidence>
<organism evidence="3 4">
    <name type="scientific">Candidatus Gottesmanbacteria bacterium GW2011_GWA2_43_14</name>
    <dbReference type="NCBI Taxonomy" id="1618443"/>
    <lineage>
        <taxon>Bacteria</taxon>
        <taxon>Candidatus Gottesmaniibacteriota</taxon>
    </lineage>
</organism>
<comment type="caution">
    <text evidence="3">The sequence shown here is derived from an EMBL/GenBank/DDBJ whole genome shotgun (WGS) entry which is preliminary data.</text>
</comment>
<evidence type="ECO:0000313" key="3">
    <source>
        <dbReference type="EMBL" id="KKS98452.1"/>
    </source>
</evidence>
<dbReference type="Pfam" id="PF03808">
    <property type="entry name" value="Glyco_tran_WecG"/>
    <property type="match status" value="1"/>
</dbReference>
<accession>A0A0G1DLI6</accession>
<dbReference type="PANTHER" id="PTHR34136:SF1">
    <property type="entry name" value="UDP-N-ACETYL-D-MANNOSAMINURONIC ACID TRANSFERASE"/>
    <property type="match status" value="1"/>
</dbReference>
<dbReference type="NCBIfam" id="TIGR00696">
    <property type="entry name" value="wecG_tagA_cpsF"/>
    <property type="match status" value="1"/>
</dbReference>
<dbReference type="GO" id="GO:0016758">
    <property type="term" value="F:hexosyltransferase activity"/>
    <property type="evidence" value="ECO:0007669"/>
    <property type="project" value="TreeGrafter"/>
</dbReference>
<proteinExistence type="predicted"/>
<gene>
    <name evidence="3" type="ORF">UV73_C0002G0166</name>
</gene>
<dbReference type="EMBL" id="LCFP01000002">
    <property type="protein sequence ID" value="KKS98452.1"/>
    <property type="molecule type" value="Genomic_DNA"/>
</dbReference>
<keyword evidence="2 3" id="KW-0808">Transferase</keyword>
<dbReference type="AlphaFoldDB" id="A0A0G1DLI6"/>
<dbReference type="CDD" id="cd06533">
    <property type="entry name" value="Glyco_transf_WecG_TagA"/>
    <property type="match status" value="1"/>
</dbReference>
<name>A0A0G1DLI6_9BACT</name>
<sequence>MLYLGKYKLLKNYIYAVDIDYVLNIIIKAINKNQEVLLAPVPSHILVTAFFDNNFNNILNSYDYLLPDSVWIKNALNFLYGSKLPKNIRGTDLMLEICKLSQKFNFKIYMYGTNKNTLYKLEKKLLEKFPQLKIVGKEESKYQNLTLMEKKTLIKNITLCKPNIIFIGLSSPMQQEFAYGLCKVEPKLTIKSIVIPVGAAFDFISGTKKEAPVWLQKAGFEWFFRIISEPRRLWKRYIIEGTLFIILSLFQKILMTMGRNIKIL</sequence>
<protein>
    <submittedName>
        <fullName evidence="3">WecB/TagA/CpsF family glycosyl transferase</fullName>
    </submittedName>
</protein>
<dbReference type="STRING" id="1618443.UV73_C0002G0166"/>
<dbReference type="InterPro" id="IPR004629">
    <property type="entry name" value="WecG_TagA_CpsF"/>
</dbReference>